<gene>
    <name evidence="7" type="ORF">HINF_LOCUS22764</name>
    <name evidence="9" type="ORF">HINF_LOCUS23899</name>
    <name evidence="8" type="ORF">HINF_LOCUS30173</name>
    <name evidence="10" type="ORF">HINF_LOCUS39970</name>
</gene>
<reference evidence="7" key="1">
    <citation type="submission" date="2023-06" db="EMBL/GenBank/DDBJ databases">
        <authorList>
            <person name="Kurt Z."/>
        </authorList>
    </citation>
    <scope>NUCLEOTIDE SEQUENCE</scope>
</reference>
<dbReference type="EC" id="5.2.1.8" evidence="2 5"/>
<dbReference type="InterPro" id="IPR046357">
    <property type="entry name" value="PPIase_dom_sf"/>
</dbReference>
<dbReference type="Proteomes" id="UP001642409">
    <property type="component" value="Unassembled WGS sequence"/>
</dbReference>
<evidence type="ECO:0000313" key="8">
    <source>
        <dbReference type="EMBL" id="CAI9942528.1"/>
    </source>
</evidence>
<sequence length="118" mass="13029">MLSMVIALAERELLTTVIKAGDDKNFPKKGQKVTVHYTGTLLNGKKFDSSKDRNQPFVFQLGVGQVIKGWDLAVAKMSVGQVVSVTIPYELAYGERGMPPTIPAKSDLIFEIELIKFD</sequence>
<proteinExistence type="predicted"/>
<dbReference type="EMBL" id="CAXDID020000069">
    <property type="protein sequence ID" value="CAL6013674.1"/>
    <property type="molecule type" value="Genomic_DNA"/>
</dbReference>
<dbReference type="Gene3D" id="3.10.50.40">
    <property type="match status" value="1"/>
</dbReference>
<evidence type="ECO:0000313" key="7">
    <source>
        <dbReference type="EMBL" id="CAI9935119.1"/>
    </source>
</evidence>
<dbReference type="EMBL" id="CATOUU010000594">
    <property type="protein sequence ID" value="CAI9935119.1"/>
    <property type="molecule type" value="Genomic_DNA"/>
</dbReference>
<keyword evidence="11" id="KW-1185">Reference proteome</keyword>
<name>A0AA86PG79_9EUKA</name>
<evidence type="ECO:0000313" key="9">
    <source>
        <dbReference type="EMBL" id="CAL6013674.1"/>
    </source>
</evidence>
<dbReference type="PANTHER" id="PTHR10516">
    <property type="entry name" value="PEPTIDYL-PROLYL CIS-TRANS ISOMERASE"/>
    <property type="match status" value="1"/>
</dbReference>
<evidence type="ECO:0000256" key="5">
    <source>
        <dbReference type="PROSITE-ProRule" id="PRU00277"/>
    </source>
</evidence>
<evidence type="ECO:0000256" key="1">
    <source>
        <dbReference type="ARBA" id="ARBA00000971"/>
    </source>
</evidence>
<evidence type="ECO:0000313" key="11">
    <source>
        <dbReference type="Proteomes" id="UP001642409"/>
    </source>
</evidence>
<evidence type="ECO:0000259" key="6">
    <source>
        <dbReference type="PROSITE" id="PS50059"/>
    </source>
</evidence>
<protein>
    <recommendedName>
        <fullName evidence="2 5">peptidylprolyl isomerase</fullName>
        <ecNumber evidence="2 5">5.2.1.8</ecNumber>
    </recommendedName>
</protein>
<keyword evidence="3 5" id="KW-0697">Rotamase</keyword>
<dbReference type="EMBL" id="CATOUU010000703">
    <property type="protein sequence ID" value="CAI9942528.1"/>
    <property type="molecule type" value="Genomic_DNA"/>
</dbReference>
<dbReference type="GO" id="GO:0003755">
    <property type="term" value="F:peptidyl-prolyl cis-trans isomerase activity"/>
    <property type="evidence" value="ECO:0007669"/>
    <property type="project" value="UniProtKB-KW"/>
</dbReference>
<evidence type="ECO:0000256" key="3">
    <source>
        <dbReference type="ARBA" id="ARBA00023110"/>
    </source>
</evidence>
<keyword evidence="4 5" id="KW-0413">Isomerase</keyword>
<evidence type="ECO:0000313" key="10">
    <source>
        <dbReference type="EMBL" id="CAL6043223.1"/>
    </source>
</evidence>
<evidence type="ECO:0000256" key="2">
    <source>
        <dbReference type="ARBA" id="ARBA00013194"/>
    </source>
</evidence>
<comment type="catalytic activity">
    <reaction evidence="1 5">
        <text>[protein]-peptidylproline (omega=180) = [protein]-peptidylproline (omega=0)</text>
        <dbReference type="Rhea" id="RHEA:16237"/>
        <dbReference type="Rhea" id="RHEA-COMP:10747"/>
        <dbReference type="Rhea" id="RHEA-COMP:10748"/>
        <dbReference type="ChEBI" id="CHEBI:83833"/>
        <dbReference type="ChEBI" id="CHEBI:83834"/>
        <dbReference type="EC" id="5.2.1.8"/>
    </reaction>
</comment>
<dbReference type="GO" id="GO:0005737">
    <property type="term" value="C:cytoplasm"/>
    <property type="evidence" value="ECO:0007669"/>
    <property type="project" value="TreeGrafter"/>
</dbReference>
<feature type="domain" description="PPIase FKBP-type" evidence="6">
    <location>
        <begin position="30"/>
        <end position="118"/>
    </location>
</feature>
<accession>A0AA86PG79</accession>
<dbReference type="EMBL" id="CAXDID020000156">
    <property type="protein sequence ID" value="CAL6043223.1"/>
    <property type="molecule type" value="Genomic_DNA"/>
</dbReference>
<organism evidence="7">
    <name type="scientific">Hexamita inflata</name>
    <dbReference type="NCBI Taxonomy" id="28002"/>
    <lineage>
        <taxon>Eukaryota</taxon>
        <taxon>Metamonada</taxon>
        <taxon>Diplomonadida</taxon>
        <taxon>Hexamitidae</taxon>
        <taxon>Hexamitinae</taxon>
        <taxon>Hexamita</taxon>
    </lineage>
</organism>
<reference evidence="9 11" key="2">
    <citation type="submission" date="2024-07" db="EMBL/GenBank/DDBJ databases">
        <authorList>
            <person name="Akdeniz Z."/>
        </authorList>
    </citation>
    <scope>NUCLEOTIDE SEQUENCE [LARGE SCALE GENOMIC DNA]</scope>
</reference>
<dbReference type="FunFam" id="3.10.50.40:FF:000025">
    <property type="entry name" value="Peptidylprolyl isomerase"/>
    <property type="match status" value="1"/>
</dbReference>
<evidence type="ECO:0000256" key="4">
    <source>
        <dbReference type="ARBA" id="ARBA00023235"/>
    </source>
</evidence>
<dbReference type="PANTHER" id="PTHR10516:SF443">
    <property type="entry name" value="FK506-BINDING PROTEIN 59-RELATED"/>
    <property type="match status" value="1"/>
</dbReference>
<dbReference type="PROSITE" id="PS50059">
    <property type="entry name" value="FKBP_PPIASE"/>
    <property type="match status" value="1"/>
</dbReference>
<dbReference type="AlphaFoldDB" id="A0AA86PG79"/>
<comment type="caution">
    <text evidence="7">The sequence shown here is derived from an EMBL/GenBank/DDBJ whole genome shotgun (WGS) entry which is preliminary data.</text>
</comment>
<dbReference type="SUPFAM" id="SSF54534">
    <property type="entry name" value="FKBP-like"/>
    <property type="match status" value="1"/>
</dbReference>
<dbReference type="InterPro" id="IPR001179">
    <property type="entry name" value="PPIase_FKBP_dom"/>
</dbReference>
<dbReference type="Pfam" id="PF00254">
    <property type="entry name" value="FKBP_C"/>
    <property type="match status" value="1"/>
</dbReference>
<dbReference type="InterPro" id="IPR050689">
    <property type="entry name" value="FKBP-type_PPIase"/>
</dbReference>